<dbReference type="Proteomes" id="UP001597389">
    <property type="component" value="Unassembled WGS sequence"/>
</dbReference>
<protein>
    <submittedName>
        <fullName evidence="2">Uncharacterized protein</fullName>
    </submittedName>
</protein>
<proteinExistence type="predicted"/>
<accession>A0ABW4ZE77</accession>
<organism evidence="2 3">
    <name type="scientific">Rubritalea tangerina</name>
    <dbReference type="NCBI Taxonomy" id="430798"/>
    <lineage>
        <taxon>Bacteria</taxon>
        <taxon>Pseudomonadati</taxon>
        <taxon>Verrucomicrobiota</taxon>
        <taxon>Verrucomicrobiia</taxon>
        <taxon>Verrucomicrobiales</taxon>
        <taxon>Rubritaleaceae</taxon>
        <taxon>Rubritalea</taxon>
    </lineage>
</organism>
<name>A0ABW4ZE77_9BACT</name>
<dbReference type="EMBL" id="JBHUJB010000053">
    <property type="protein sequence ID" value="MFD2159811.1"/>
    <property type="molecule type" value="Genomic_DNA"/>
</dbReference>
<evidence type="ECO:0000313" key="3">
    <source>
        <dbReference type="Proteomes" id="UP001597389"/>
    </source>
</evidence>
<reference evidence="3" key="1">
    <citation type="journal article" date="2019" name="Int. J. Syst. Evol. Microbiol.">
        <title>The Global Catalogue of Microorganisms (GCM) 10K type strain sequencing project: providing services to taxonomists for standard genome sequencing and annotation.</title>
        <authorList>
            <consortium name="The Broad Institute Genomics Platform"/>
            <consortium name="The Broad Institute Genome Sequencing Center for Infectious Disease"/>
            <person name="Wu L."/>
            <person name="Ma J."/>
        </authorList>
    </citation>
    <scope>NUCLEOTIDE SEQUENCE [LARGE SCALE GENOMIC DNA]</scope>
    <source>
        <strain evidence="3">CCUG 57942</strain>
    </source>
</reference>
<sequence>MLEASGTIDTVQNDPENKYEGDPFTITAIYDTSISGGEHDPIEQEGYYMNAIVASFVEIGDETYALPGINQLARNHIWTEIGTLFKLQMKLMELDESDRAIGGLKEKLSGKEMELSITMVDNNSAYPQSISIPRLADLNKYESSSIQISYYKDNAQVLLSGDIHQLTSSEYSHCINLSPIRFTQWSPHPLYIFHGTVTDIDTTIPGINFKVFRSTDLDVWTDISDSYEQFMHRDTVEMRLEFGSTFASSGGNYKWPKWESAYYIVQPNFYPDPEGTR</sequence>
<evidence type="ECO:0000313" key="2">
    <source>
        <dbReference type="EMBL" id="MFD2159811.1"/>
    </source>
</evidence>
<gene>
    <name evidence="2" type="ORF">ACFSW8_12960</name>
</gene>
<evidence type="ECO:0000256" key="1">
    <source>
        <dbReference type="SAM" id="MobiDB-lite"/>
    </source>
</evidence>
<comment type="caution">
    <text evidence="2">The sequence shown here is derived from an EMBL/GenBank/DDBJ whole genome shotgun (WGS) entry which is preliminary data.</text>
</comment>
<feature type="region of interest" description="Disordered" evidence="1">
    <location>
        <begin position="1"/>
        <end position="22"/>
    </location>
</feature>
<dbReference type="RefSeq" id="WP_377178440.1">
    <property type="nucleotide sequence ID" value="NZ_JBHUJB010000053.1"/>
</dbReference>
<keyword evidence="3" id="KW-1185">Reference proteome</keyword>